<dbReference type="Gene3D" id="3.20.20.80">
    <property type="entry name" value="Glycosidases"/>
    <property type="match status" value="1"/>
</dbReference>
<gene>
    <name evidence="1" type="ORF">G3M99_02495</name>
</gene>
<dbReference type="Pfam" id="PF22612">
    <property type="entry name" value="GH113"/>
    <property type="match status" value="1"/>
</dbReference>
<dbReference type="Proteomes" id="UP000481872">
    <property type="component" value="Unassembled WGS sequence"/>
</dbReference>
<organism evidence="1 2">
    <name type="scientific">Clostridium senegalense</name>
    <dbReference type="NCBI Taxonomy" id="1465809"/>
    <lineage>
        <taxon>Bacteria</taxon>
        <taxon>Bacillati</taxon>
        <taxon>Bacillota</taxon>
        <taxon>Clostridia</taxon>
        <taxon>Eubacteriales</taxon>
        <taxon>Clostridiaceae</taxon>
        <taxon>Clostridium</taxon>
    </lineage>
</organism>
<dbReference type="AlphaFoldDB" id="A0A6M0H287"/>
<proteinExistence type="predicted"/>
<name>A0A6M0H287_9CLOT</name>
<accession>A0A6M0H287</accession>
<evidence type="ECO:0000313" key="1">
    <source>
        <dbReference type="EMBL" id="NEU03742.1"/>
    </source>
</evidence>
<comment type="caution">
    <text evidence="1">The sequence shown here is derived from an EMBL/GenBank/DDBJ whole genome shotgun (WGS) entry which is preliminary data.</text>
</comment>
<dbReference type="InterPro" id="IPR017853">
    <property type="entry name" value="GH"/>
</dbReference>
<dbReference type="GO" id="GO:0016787">
    <property type="term" value="F:hydrolase activity"/>
    <property type="evidence" value="ECO:0007669"/>
    <property type="project" value="UniProtKB-KW"/>
</dbReference>
<dbReference type="EMBL" id="JAAGPU010000002">
    <property type="protein sequence ID" value="NEU03742.1"/>
    <property type="molecule type" value="Genomic_DNA"/>
</dbReference>
<dbReference type="SUPFAM" id="SSF51445">
    <property type="entry name" value="(Trans)glycosidases"/>
    <property type="match status" value="1"/>
</dbReference>
<sequence>MFIIIKIFIFNNSVMPKEPLNITKEKIKSGNLSVDYEIDKVLEDVEILKLNTVNVPVIINIKTLTDSDMSIDKNSMEKAKKIIKKLKKKNINVILEAYPWINDGKDYETEWNPNNIDLFFYNWEHKVLLPLIEEIANPYKVFALNTASNFSQMEKYEEKWCYLIQNIKSKYKGLTTYRTSWWYTASWDKVSEEKYRDKLENRVFNNVDFISIAAYFELSNKNINSKDELVKYIEETKAHNRNQNIKKEIYNFYKMWEKPIFFGELGFPKLEGASKEPWNVQVSKKLNTQEQVVGFLAYKEVFEDEPWQLGFSIFAIGKDDNTKVYYPSRETKKVIKDWYKKRN</sequence>
<protein>
    <submittedName>
        <fullName evidence="1">Hydrolase</fullName>
    </submittedName>
</protein>
<dbReference type="InterPro" id="IPR055151">
    <property type="entry name" value="GH113"/>
</dbReference>
<keyword evidence="1" id="KW-0378">Hydrolase</keyword>
<keyword evidence="2" id="KW-1185">Reference proteome</keyword>
<evidence type="ECO:0000313" key="2">
    <source>
        <dbReference type="Proteomes" id="UP000481872"/>
    </source>
</evidence>
<reference evidence="1 2" key="1">
    <citation type="submission" date="2020-02" db="EMBL/GenBank/DDBJ databases">
        <title>Genome assembly of a novel Clostridium senegalense strain.</title>
        <authorList>
            <person name="Gupta T.B."/>
            <person name="Jauregui R."/>
            <person name="Maclean P."/>
            <person name="Nawarathana A."/>
            <person name="Brightwell G."/>
        </authorList>
    </citation>
    <scope>NUCLEOTIDE SEQUENCE [LARGE SCALE GENOMIC DNA]</scope>
    <source>
        <strain evidence="1 2">AGRFS4</strain>
    </source>
</reference>